<dbReference type="EMBL" id="JABDHM010000006">
    <property type="protein sequence ID" value="KAF5225459.1"/>
    <property type="molecule type" value="Genomic_DNA"/>
</dbReference>
<evidence type="ECO:0000313" key="2">
    <source>
        <dbReference type="Proteomes" id="UP000583944"/>
    </source>
</evidence>
<evidence type="ECO:0000313" key="1">
    <source>
        <dbReference type="EMBL" id="KAF5225459.1"/>
    </source>
</evidence>
<dbReference type="Proteomes" id="UP000583944">
    <property type="component" value="Unassembled WGS sequence"/>
</dbReference>
<comment type="caution">
    <text evidence="1">The sequence shown here is derived from an EMBL/GenBank/DDBJ whole genome shotgun (WGS) entry which is preliminary data.</text>
</comment>
<reference evidence="1 2" key="1">
    <citation type="journal article" date="2019" name="Genome Biol. Evol.">
        <title>Nanopore Sequencing Significantly Improves Genome Assembly of the Protozoan Parasite Trypanosoma cruzi.</title>
        <authorList>
            <person name="Diaz-Viraque F."/>
            <person name="Pita S."/>
            <person name="Greif G."/>
            <person name="de Souza R.C.M."/>
            <person name="Iraola G."/>
            <person name="Robello C."/>
        </authorList>
    </citation>
    <scope>NUCLEOTIDE SEQUENCE [LARGE SCALE GENOMIC DNA]</scope>
    <source>
        <strain evidence="1 2">Berenice</strain>
    </source>
</reference>
<dbReference type="VEuPathDB" id="TriTrypDB:ECC02_001222"/>
<organism evidence="1 2">
    <name type="scientific">Trypanosoma cruzi</name>
    <dbReference type="NCBI Taxonomy" id="5693"/>
    <lineage>
        <taxon>Eukaryota</taxon>
        <taxon>Discoba</taxon>
        <taxon>Euglenozoa</taxon>
        <taxon>Kinetoplastea</taxon>
        <taxon>Metakinetoplastina</taxon>
        <taxon>Trypanosomatida</taxon>
        <taxon>Trypanosomatidae</taxon>
        <taxon>Trypanosoma</taxon>
        <taxon>Schizotrypanum</taxon>
    </lineage>
</organism>
<accession>A0A7J6YFN3</accession>
<gene>
    <name evidence="1" type="ORF">ECC02_001222</name>
</gene>
<name>A0A7J6YFN3_TRYCR</name>
<dbReference type="VEuPathDB" id="TriTrypDB:BCY84_13903"/>
<proteinExistence type="predicted"/>
<protein>
    <submittedName>
        <fullName evidence="1">Uncharacterized protein</fullName>
    </submittedName>
</protein>
<sequence length="298" mass="33732">MAQRVAIPDDCVYEGYGNLYRGDAEVTPPQSIVGARGGNGVLYGTIDSEEALRQLRTALRVDVHPQLKALVQEKKLDEVASSPASLSWLVCRPNALPLRTLPSSFSSGTRYEIERMKSQCRFLRDWLMCHETPEERVEAREFLRTAQRLLQKESVEELLGRTENLLQQLENWPAVVEKARPHIAEWNNDKSLTELREFVGDVLGTDEVCARLSKLTCRFSLLAPLLEEAAFRSAALEEMEQWSSEATVSSLRSLRASIHDWELRVAKDQQNVLDSSQLLLERIAAVRNKRRESAGDLT</sequence>
<dbReference type="AlphaFoldDB" id="A0A7J6YFN3"/>